<keyword evidence="2" id="KW-1185">Reference proteome</keyword>
<dbReference type="OrthoDB" id="9154941at2"/>
<proteinExistence type="predicted"/>
<organism evidence="1 2">
    <name type="scientific">Roseinatronobacter thiooxidans</name>
    <dbReference type="NCBI Taxonomy" id="121821"/>
    <lineage>
        <taxon>Bacteria</taxon>
        <taxon>Pseudomonadati</taxon>
        <taxon>Pseudomonadota</taxon>
        <taxon>Alphaproteobacteria</taxon>
        <taxon>Rhodobacterales</taxon>
        <taxon>Paracoccaceae</taxon>
        <taxon>Roseinatronobacter</taxon>
    </lineage>
</organism>
<evidence type="ECO:0000313" key="1">
    <source>
        <dbReference type="EMBL" id="PZX44502.1"/>
    </source>
</evidence>
<sequence>MTIATRAEATERDLDRKTGFNTDAQAAYLRFAADPNTLWPGNLRDLRASAHRMATLAERGRITLPMVQAEISRLRAQWAAARQDADAALLADVLQDPDALDEFDRVQLAAVLRACRECTSLSAAGRRLFATSRQGKASQNDADRLRKYLGRFGLDWVKIQIC</sequence>
<comment type="caution">
    <text evidence="1">The sequence shown here is derived from an EMBL/GenBank/DDBJ whole genome shotgun (WGS) entry which is preliminary data.</text>
</comment>
<dbReference type="Gene3D" id="1.10.8.60">
    <property type="match status" value="1"/>
</dbReference>
<protein>
    <submittedName>
        <fullName evidence="1">Transcriptional regulatory protein RtcR</fullName>
    </submittedName>
</protein>
<dbReference type="AlphaFoldDB" id="A0A2W7S273"/>
<dbReference type="Proteomes" id="UP000249364">
    <property type="component" value="Unassembled WGS sequence"/>
</dbReference>
<dbReference type="EMBL" id="QKZQ01000007">
    <property type="protein sequence ID" value="PZX44502.1"/>
    <property type="molecule type" value="Genomic_DNA"/>
</dbReference>
<dbReference type="STRING" id="121821.GCA_001870675_00777"/>
<evidence type="ECO:0000313" key="2">
    <source>
        <dbReference type="Proteomes" id="UP000249364"/>
    </source>
</evidence>
<reference evidence="1 2" key="1">
    <citation type="submission" date="2018-06" db="EMBL/GenBank/DDBJ databases">
        <title>Genomic Encyclopedia of Archaeal and Bacterial Type Strains, Phase II (KMG-II): from individual species to whole genera.</title>
        <authorList>
            <person name="Goeker M."/>
        </authorList>
    </citation>
    <scope>NUCLEOTIDE SEQUENCE [LARGE SCALE GENOMIC DNA]</scope>
    <source>
        <strain evidence="1 2">DSM 13087</strain>
    </source>
</reference>
<accession>A0A2W7S273</accession>
<name>A0A2W7S273_9RHOB</name>
<dbReference type="RefSeq" id="WP_071469603.1">
    <property type="nucleotide sequence ID" value="NZ_MEHT01000017.1"/>
</dbReference>
<gene>
    <name evidence="1" type="ORF">LY56_01750</name>
</gene>